<evidence type="ECO:0000259" key="1">
    <source>
        <dbReference type="Pfam" id="PF02492"/>
    </source>
</evidence>
<feature type="domain" description="CobW/HypB/UreG nucleotide-binding" evidence="1">
    <location>
        <begin position="8"/>
        <end position="141"/>
    </location>
</feature>
<comment type="caution">
    <text evidence="2">The sequence shown here is derived from an EMBL/GenBank/DDBJ whole genome shotgun (WGS) entry which is preliminary data.</text>
</comment>
<dbReference type="Pfam" id="PF02492">
    <property type="entry name" value="cobW"/>
    <property type="match status" value="1"/>
</dbReference>
<dbReference type="InterPro" id="IPR027417">
    <property type="entry name" value="P-loop_NTPase"/>
</dbReference>
<dbReference type="InterPro" id="IPR051316">
    <property type="entry name" value="Zinc-reg_GTPase_activator"/>
</dbReference>
<gene>
    <name evidence="2" type="ORF">FD755_017859</name>
</gene>
<accession>A0A5N3XBV0</accession>
<organism evidence="2 3">
    <name type="scientific">Muntiacus reevesi</name>
    <name type="common">Reeves' muntjac</name>
    <name type="synonym">Cervus reevesi</name>
    <dbReference type="NCBI Taxonomy" id="9886"/>
    <lineage>
        <taxon>Eukaryota</taxon>
        <taxon>Metazoa</taxon>
        <taxon>Chordata</taxon>
        <taxon>Craniata</taxon>
        <taxon>Vertebrata</taxon>
        <taxon>Euteleostomi</taxon>
        <taxon>Mammalia</taxon>
        <taxon>Eutheria</taxon>
        <taxon>Laurasiatheria</taxon>
        <taxon>Artiodactyla</taxon>
        <taxon>Ruminantia</taxon>
        <taxon>Pecora</taxon>
        <taxon>Cervidae</taxon>
        <taxon>Muntiacinae</taxon>
        <taxon>Muntiacus</taxon>
    </lineage>
</organism>
<proteinExistence type="predicted"/>
<dbReference type="AlphaFoldDB" id="A0A5N3XBV0"/>
<keyword evidence="3" id="KW-1185">Reference proteome</keyword>
<dbReference type="SUPFAM" id="SSF52540">
    <property type="entry name" value="P-loop containing nucleoside triphosphate hydrolases"/>
    <property type="match status" value="1"/>
</dbReference>
<dbReference type="Proteomes" id="UP000326062">
    <property type="component" value="Chromosome 20"/>
</dbReference>
<dbReference type="PANTHER" id="PTHR13748:SF31">
    <property type="entry name" value="ZINC-REGULATED GTPASE METALLOPROTEIN ACTIVATOR 1A-RELATED"/>
    <property type="match status" value="1"/>
</dbReference>
<dbReference type="PANTHER" id="PTHR13748">
    <property type="entry name" value="COBW-RELATED"/>
    <property type="match status" value="1"/>
</dbReference>
<dbReference type="Gene3D" id="3.40.50.300">
    <property type="entry name" value="P-loop containing nucleotide triphosphate hydrolases"/>
    <property type="match status" value="1"/>
</dbReference>
<evidence type="ECO:0000313" key="3">
    <source>
        <dbReference type="Proteomes" id="UP000326062"/>
    </source>
</evidence>
<protein>
    <recommendedName>
        <fullName evidence="1">CobW/HypB/UreG nucleotide-binding domain-containing protein</fullName>
    </recommendedName>
</protein>
<dbReference type="InterPro" id="IPR003495">
    <property type="entry name" value="CobW/HypB/UreG_nucleotide-bd"/>
</dbReference>
<evidence type="ECO:0000313" key="2">
    <source>
        <dbReference type="EMBL" id="KAB0369897.1"/>
    </source>
</evidence>
<dbReference type="CDD" id="cd03112">
    <property type="entry name" value="CobW-like"/>
    <property type="match status" value="1"/>
</dbReference>
<sequence>GGPGAKIPVTIIAGYLGAWKTTLPSYILTEQLCKRIAVILNEFGEGSAVEKSLAVSQGGELYQEWLELRNSCLCCSIKDNGLRAIENLMKKKGRFDYILLETTGLADSGAVASMFWVDAELGVDIYLDGIITIVDSKYGLEHLAEEKPDGLISEASRPINLGLGVLLVGCTFFSSVTQSCPTLRPHGLHLNIWNFTVHVLLKPGLENFEHYFASVLVLLESSVCYDHCVLLAKLYYQRRGEAEQWNANTEITSVHLVVFISFKNNKKILLKNIFIQKDVDLNSKKQHGFTIFPFEYRATEFCL</sequence>
<reference evidence="2 3" key="1">
    <citation type="submission" date="2019-06" db="EMBL/GenBank/DDBJ databases">
        <title>Discovery of a novel chromosome fission-fusion reversal in muntjac.</title>
        <authorList>
            <person name="Mudd A.B."/>
            <person name="Bredeson J.V."/>
            <person name="Baum R."/>
            <person name="Hockemeyer D."/>
            <person name="Rokhsar D.S."/>
        </authorList>
    </citation>
    <scope>NUCLEOTIDE SEQUENCE [LARGE SCALE GENOMIC DNA]</scope>
    <source>
        <strain evidence="2">UCam_UCB_Mr</strain>
        <tissue evidence="2">Fibroblast cell line</tissue>
    </source>
</reference>
<name>A0A5N3XBV0_MUNRE</name>
<dbReference type="EMBL" id="VCEB01000014">
    <property type="protein sequence ID" value="KAB0369897.1"/>
    <property type="molecule type" value="Genomic_DNA"/>
</dbReference>
<feature type="non-terminal residue" evidence="2">
    <location>
        <position position="1"/>
    </location>
</feature>
<dbReference type="GO" id="GO:0005737">
    <property type="term" value="C:cytoplasm"/>
    <property type="evidence" value="ECO:0007669"/>
    <property type="project" value="TreeGrafter"/>
</dbReference>